<dbReference type="AlphaFoldDB" id="A0A897MLC5"/>
<sequence length="185" mass="21434">MELTPALVERLAAEYEREAPFHTVEQESIETLPAAFESGEFGRRDASWVVEWYYRREMGALSNRERREREDAFEGNDRREIKRAIVDAATADSLDDALDRLTQLDGIDVPVASAFLFFIDPERYLVVGEREWNALSDAGELHDPYPNPPTRAEYERYLNTCRSIAERLDCDLPTLYRALRQLSQE</sequence>
<organism evidence="1 2">
    <name type="scientific">Natranaeroarchaeum sulfidigenes</name>
    <dbReference type="NCBI Taxonomy" id="2784880"/>
    <lineage>
        <taxon>Archaea</taxon>
        <taxon>Methanobacteriati</taxon>
        <taxon>Methanobacteriota</taxon>
        <taxon>Stenosarchaea group</taxon>
        <taxon>Halobacteria</taxon>
        <taxon>Halobacteriales</taxon>
        <taxon>Natronoarchaeaceae</taxon>
        <taxon>Natranaeroarchaeum</taxon>
    </lineage>
</organism>
<dbReference type="EMBL" id="CP064786">
    <property type="protein sequence ID" value="QSG02980.1"/>
    <property type="molecule type" value="Genomic_DNA"/>
</dbReference>
<name>A0A897MLC5_9EURY</name>
<evidence type="ECO:0000313" key="2">
    <source>
        <dbReference type="Proteomes" id="UP000663586"/>
    </source>
</evidence>
<accession>A0A897MLC5</accession>
<reference evidence="1" key="1">
    <citation type="submission" date="2020-11" db="EMBL/GenBank/DDBJ databases">
        <title>Carbohydrate-dependent, anaerobic sulfur respiration: A novel catabolism in halophilic archaea.</title>
        <authorList>
            <person name="Sorokin D.Y."/>
            <person name="Messina E."/>
            <person name="Smedile F."/>
            <person name="La Cono V."/>
            <person name="Hallsworth J.E."/>
            <person name="Yakimov M.M."/>
        </authorList>
    </citation>
    <scope>NUCLEOTIDE SEQUENCE</scope>
    <source>
        <strain evidence="1">AArc-S</strain>
    </source>
</reference>
<dbReference type="KEGG" id="hara:AArcS_1770"/>
<evidence type="ECO:0000313" key="1">
    <source>
        <dbReference type="EMBL" id="QSG02980.1"/>
    </source>
</evidence>
<keyword evidence="2" id="KW-1185">Reference proteome</keyword>
<dbReference type="GeneID" id="70685148"/>
<gene>
    <name evidence="1" type="ORF">AArcS_1770</name>
</gene>
<proteinExistence type="predicted"/>
<dbReference type="RefSeq" id="WP_238477049.1">
    <property type="nucleotide sequence ID" value="NZ_CP064786.1"/>
</dbReference>
<dbReference type="Proteomes" id="UP000663586">
    <property type="component" value="Chromosome"/>
</dbReference>
<protein>
    <submittedName>
        <fullName evidence="1">Uncharacterized protein</fullName>
    </submittedName>
</protein>